<evidence type="ECO:0000256" key="1">
    <source>
        <dbReference type="ARBA" id="ARBA00022574"/>
    </source>
</evidence>
<organism evidence="4">
    <name type="scientific">Albugo laibachii Nc14</name>
    <dbReference type="NCBI Taxonomy" id="890382"/>
    <lineage>
        <taxon>Eukaryota</taxon>
        <taxon>Sar</taxon>
        <taxon>Stramenopiles</taxon>
        <taxon>Oomycota</taxon>
        <taxon>Peronosporomycetes</taxon>
        <taxon>Albuginales</taxon>
        <taxon>Albuginaceae</taxon>
        <taxon>Albugo</taxon>
    </lineage>
</organism>
<dbReference type="PANTHER" id="PTHR19854:SF1">
    <property type="entry name" value="GUANINE NUCLEOTIDE-BINDING PROTEIN SUBUNIT BETA-LIKE PROTEIN 1"/>
    <property type="match status" value="1"/>
</dbReference>
<feature type="repeat" description="WD" evidence="3">
    <location>
        <begin position="11"/>
        <end position="51"/>
    </location>
</feature>
<dbReference type="InterPro" id="IPR015943">
    <property type="entry name" value="WD40/YVTN_repeat-like_dom_sf"/>
</dbReference>
<keyword evidence="1 3" id="KW-0853">WD repeat</keyword>
<dbReference type="PROSITE" id="PS50082">
    <property type="entry name" value="WD_REPEATS_2"/>
    <property type="match status" value="2"/>
</dbReference>
<reference evidence="4" key="2">
    <citation type="submission" date="2011-02" db="EMBL/GenBank/DDBJ databases">
        <authorList>
            <person name="MacLean D."/>
        </authorList>
    </citation>
    <scope>NUCLEOTIDE SEQUENCE</scope>
</reference>
<accession>F0W1G2</accession>
<dbReference type="PRINTS" id="PR00320">
    <property type="entry name" value="GPROTEINBRPT"/>
</dbReference>
<dbReference type="InterPro" id="IPR020472">
    <property type="entry name" value="WD40_PAC1"/>
</dbReference>
<evidence type="ECO:0000256" key="2">
    <source>
        <dbReference type="ARBA" id="ARBA00022737"/>
    </source>
</evidence>
<evidence type="ECO:0000256" key="3">
    <source>
        <dbReference type="PROSITE-ProRule" id="PRU00221"/>
    </source>
</evidence>
<name>F0W1G2_9STRA</name>
<dbReference type="InterPro" id="IPR019775">
    <property type="entry name" value="WD40_repeat_CS"/>
</dbReference>
<dbReference type="HOGENOM" id="CLU_041940_2_1_1"/>
<proteinExistence type="predicted"/>
<dbReference type="EMBL" id="FR824052">
    <property type="protein sequence ID" value="CCA14891.1"/>
    <property type="molecule type" value="Genomic_DNA"/>
</dbReference>
<dbReference type="InterPro" id="IPR036322">
    <property type="entry name" value="WD40_repeat_dom_sf"/>
</dbReference>
<feature type="repeat" description="WD" evidence="3">
    <location>
        <begin position="298"/>
        <end position="335"/>
    </location>
</feature>
<dbReference type="SUPFAM" id="SSF50978">
    <property type="entry name" value="WD40 repeat-like"/>
    <property type="match status" value="1"/>
</dbReference>
<keyword evidence="2" id="KW-0677">Repeat</keyword>
<dbReference type="Gene3D" id="2.130.10.10">
    <property type="entry name" value="YVTN repeat-like/Quinoprotein amine dehydrogenase"/>
    <property type="match status" value="2"/>
</dbReference>
<dbReference type="Pfam" id="PF00400">
    <property type="entry name" value="WD40"/>
    <property type="match status" value="3"/>
</dbReference>
<dbReference type="PANTHER" id="PTHR19854">
    <property type="entry name" value="TRANSDUCIN BETA-LIKE 3"/>
    <property type="match status" value="1"/>
</dbReference>
<dbReference type="InterPro" id="IPR001680">
    <property type="entry name" value="WD40_rpt"/>
</dbReference>
<dbReference type="AlphaFoldDB" id="F0W1G2"/>
<dbReference type="SMART" id="SM00320">
    <property type="entry name" value="WD40"/>
    <property type="match status" value="4"/>
</dbReference>
<sequence length="335" mass="36868">MTQDPDPFGVLRGHVASVNAVQFLTPTALLSGSGDGVVKLWDVSKRREISGNTAHSKAGVLQIARISPCHFVTQGRDGFVRLWDTTRFSDQANPISSYYCGSFSFTKCATMRSKSQAEAEFTQLVACPGSDFQEILVYDLRAGSTSPAIKMKIHGQARGMCMSLCIIQPSSRIANCTISKQYIVVGDEGGDIEIMDMRYGQYSLSKTEISTEKNPVLAMDIVSKASRIICGTSEQAIIGAELDWDAPKFKCTSEIFRCNYGGIASISVRPDERIFATTGWDRRTRIFHAQKLRPLAILKYHSDSVFDAAFSPDSKLLATGSKDKKIALWSIYQPD</sequence>
<dbReference type="PROSITE" id="PS50294">
    <property type="entry name" value="WD_REPEATS_REGION"/>
    <property type="match status" value="2"/>
</dbReference>
<evidence type="ECO:0000313" key="4">
    <source>
        <dbReference type="EMBL" id="CCA14891.1"/>
    </source>
</evidence>
<reference evidence="4" key="1">
    <citation type="journal article" date="2011" name="PLoS Biol.">
        <title>Gene gain and loss during evolution of obligate parasitism in the white rust pathogen of Arabidopsis thaliana.</title>
        <authorList>
            <person name="Kemen E."/>
            <person name="Gardiner A."/>
            <person name="Schultz-Larsen T."/>
            <person name="Kemen A.C."/>
            <person name="Balmuth A.L."/>
            <person name="Robert-Seilaniantz A."/>
            <person name="Bailey K."/>
            <person name="Holub E."/>
            <person name="Studholme D.J."/>
            <person name="Maclean D."/>
            <person name="Jones J.D."/>
        </authorList>
    </citation>
    <scope>NUCLEOTIDE SEQUENCE</scope>
</reference>
<dbReference type="PROSITE" id="PS00678">
    <property type="entry name" value="WD_REPEATS_1"/>
    <property type="match status" value="1"/>
</dbReference>
<protein>
    <submittedName>
        <fullName evidence="4">Uncharacterized protein AlNc14C7G931</fullName>
    </submittedName>
</protein>
<gene>
    <name evidence="4" type="primary">AlNc14C7G931</name>
    <name evidence="4" type="ORF">ALNC14_010340</name>
</gene>